<name>A0ABR1XUL4_9PEZI</name>
<evidence type="ECO:0000313" key="3">
    <source>
        <dbReference type="EMBL" id="KAK8166836.1"/>
    </source>
</evidence>
<dbReference type="Pfam" id="PF07217">
    <property type="entry name" value="Het-C"/>
    <property type="match status" value="1"/>
</dbReference>
<evidence type="ECO:0000313" key="4">
    <source>
        <dbReference type="Proteomes" id="UP001456524"/>
    </source>
</evidence>
<dbReference type="InterPro" id="IPR052577">
    <property type="entry name" value="VWA7"/>
</dbReference>
<organism evidence="3 4">
    <name type="scientific">Phyllosticta citrichinensis</name>
    <dbReference type="NCBI Taxonomy" id="1130410"/>
    <lineage>
        <taxon>Eukaryota</taxon>
        <taxon>Fungi</taxon>
        <taxon>Dikarya</taxon>
        <taxon>Ascomycota</taxon>
        <taxon>Pezizomycotina</taxon>
        <taxon>Dothideomycetes</taxon>
        <taxon>Dothideomycetes incertae sedis</taxon>
        <taxon>Botryosphaeriales</taxon>
        <taxon>Phyllostictaceae</taxon>
        <taxon>Phyllosticta</taxon>
    </lineage>
</organism>
<keyword evidence="2" id="KW-0472">Membrane</keyword>
<proteinExistence type="predicted"/>
<protein>
    <submittedName>
        <fullName evidence="3">Heterokaryon incompatibility protein Het-C-domain-containing protein</fullName>
    </submittedName>
</protein>
<dbReference type="PANTHER" id="PTHR14905:SF7">
    <property type="entry name" value="VON WILLEBRAND FACTOR A DOMAIN-CONTAINING PROTEIN 7"/>
    <property type="match status" value="1"/>
</dbReference>
<feature type="compositionally biased region" description="Low complexity" evidence="1">
    <location>
        <begin position="738"/>
        <end position="751"/>
    </location>
</feature>
<accession>A0ABR1XUL4</accession>
<feature type="region of interest" description="Disordered" evidence="1">
    <location>
        <begin position="718"/>
        <end position="872"/>
    </location>
</feature>
<feature type="region of interest" description="Disordered" evidence="1">
    <location>
        <begin position="412"/>
        <end position="439"/>
    </location>
</feature>
<comment type="caution">
    <text evidence="3">The sequence shown here is derived from an EMBL/GenBank/DDBJ whole genome shotgun (WGS) entry which is preliminary data.</text>
</comment>
<keyword evidence="4" id="KW-1185">Reference proteome</keyword>
<dbReference type="InterPro" id="IPR010816">
    <property type="entry name" value="Het-C"/>
</dbReference>
<sequence length="872" mass="94031">MPTYGLQLAACLWFHHQHTYQHPLKKSHPPRADHPKLHTLQFPTSQGRPTTMRRLHFSLFVVFIVLFCLARPSLQFGAGNIASISTIEGVNWRHGDIEDMLKKVACLKGHKWSSMMIKRVYFGNFLRDYSQAVDVGTLKGVQADTIRILVWILAFMSFGYATKEFEVTHERLGVYRPEEHIDNPKDYADNEDARRYDSRLRGPVSKEELAVDPNTGMKNYIANEHGPWATSVGYVKHSFTRAIHYGRMYTHGTGGSKGREEDLCEALRCLGQGLHTLEDFGAHTNYTELALRELGFHNVFPHTGTATQMNVHGKHIFPLVTGTFGAVDFLHSVLGEATDHFTQSEVEVPSEMDEMAQKLSNSGGATGKRSGNGSGADADGLVSLLSKIPGTSSLCQEAMSLKAASDAQAAQNASRGFGQDDYSGSRAQAPQFAAPPGSVGGPPGPGVPGMNPNFDPQSVVPKIYPILEFRDKVVRSISNVISKIPGLESLVEKISERITQFVFALLAPFVLPIINAVSKQMKQGSSVVIDASGKHQYEPWTDPYCTDPTHSLLSKDHFANILNQPAGQLACAILEYVAPRVIYAMDHPNTNVDEVLNDVVRVFHHPALRDNHCEVHRKMFSVVENWAHSRLDRGHSLNDLLSSESVRAGKNNIGGQGHSHGGQKPPQQSSSGGGFGGALGGLANLGGSSSGNSGGGSGGIGGLLGNINKLSGGKNPLSSILGGGSGGFGKREADNSSPPQQQHGGQPYQQHTPTYEQNPPSYHSTPPPHHQQYAYQQDAPLPPGPPQENPQDPYAFPTHYQQGYNDQGPSPGPYGHQPPPPPQGGYPGYGGGQGGAGQWGQGGAHGGGGWYSGQQPPQPPQPPPGGHWGGQY</sequence>
<feature type="compositionally biased region" description="Low complexity" evidence="1">
    <location>
        <begin position="759"/>
        <end position="779"/>
    </location>
</feature>
<dbReference type="EMBL" id="JBBWUH010000005">
    <property type="protein sequence ID" value="KAK8166836.1"/>
    <property type="molecule type" value="Genomic_DNA"/>
</dbReference>
<feature type="compositionally biased region" description="Gly residues" evidence="1">
    <location>
        <begin position="825"/>
        <end position="851"/>
    </location>
</feature>
<keyword evidence="2" id="KW-0812">Transmembrane</keyword>
<dbReference type="PANTHER" id="PTHR14905">
    <property type="entry name" value="NG37"/>
    <property type="match status" value="1"/>
</dbReference>
<dbReference type="Proteomes" id="UP001456524">
    <property type="component" value="Unassembled WGS sequence"/>
</dbReference>
<gene>
    <name evidence="3" type="ORF">IWX90DRAFT_225216</name>
</gene>
<feature type="compositionally biased region" description="Pro residues" evidence="1">
    <location>
        <begin position="810"/>
        <end position="824"/>
    </location>
</feature>
<keyword evidence="2" id="KW-1133">Transmembrane helix</keyword>
<evidence type="ECO:0000256" key="2">
    <source>
        <dbReference type="SAM" id="Phobius"/>
    </source>
</evidence>
<feature type="transmembrane region" description="Helical" evidence="2">
    <location>
        <begin position="55"/>
        <end position="74"/>
    </location>
</feature>
<reference evidence="3 4" key="1">
    <citation type="journal article" date="2022" name="G3 (Bethesda)">
        <title>Enemy or ally: a genomic approach to elucidate the lifestyle of Phyllosticta citrichinaensis.</title>
        <authorList>
            <person name="Buijs V.A."/>
            <person name="Groenewald J.Z."/>
            <person name="Haridas S."/>
            <person name="LaButti K.M."/>
            <person name="Lipzen A."/>
            <person name="Martin F.M."/>
            <person name="Barry K."/>
            <person name="Grigoriev I.V."/>
            <person name="Crous P.W."/>
            <person name="Seidl M.F."/>
        </authorList>
    </citation>
    <scope>NUCLEOTIDE SEQUENCE [LARGE SCALE GENOMIC DNA]</scope>
    <source>
        <strain evidence="3 4">CBS 129764</strain>
    </source>
</reference>
<feature type="region of interest" description="Disordered" evidence="1">
    <location>
        <begin position="647"/>
        <end position="678"/>
    </location>
</feature>
<feature type="compositionally biased region" description="Pro residues" evidence="1">
    <location>
        <begin position="856"/>
        <end position="865"/>
    </location>
</feature>
<evidence type="ECO:0000256" key="1">
    <source>
        <dbReference type="SAM" id="MobiDB-lite"/>
    </source>
</evidence>